<dbReference type="Proteomes" id="UP000014393">
    <property type="component" value="Unassembled WGS sequence"/>
</dbReference>
<evidence type="ECO:0000259" key="3">
    <source>
        <dbReference type="Pfam" id="PF00933"/>
    </source>
</evidence>
<proteinExistence type="inferred from homology"/>
<dbReference type="PANTHER" id="PTHR42715">
    <property type="entry name" value="BETA-GLUCOSIDASE"/>
    <property type="match status" value="1"/>
</dbReference>
<dbReference type="GO" id="GO:0008422">
    <property type="term" value="F:beta-glucosidase activity"/>
    <property type="evidence" value="ECO:0007669"/>
    <property type="project" value="TreeGrafter"/>
</dbReference>
<dbReference type="InterPro" id="IPR002772">
    <property type="entry name" value="Glyco_hydro_3_C"/>
</dbReference>
<dbReference type="GO" id="GO:0009251">
    <property type="term" value="P:glucan catabolic process"/>
    <property type="evidence" value="ECO:0007669"/>
    <property type="project" value="TreeGrafter"/>
</dbReference>
<dbReference type="Gene3D" id="2.60.40.10">
    <property type="entry name" value="Immunoglobulins"/>
    <property type="match status" value="1"/>
</dbReference>
<dbReference type="PATRIC" id="fig|883067.3.peg.644"/>
<keyword evidence="2" id="KW-0378">Hydrolase</keyword>
<dbReference type="PANTHER" id="PTHR42715:SF3">
    <property type="entry name" value="BETA-GLUCOSIDASE B-RELATED"/>
    <property type="match status" value="1"/>
</dbReference>
<dbReference type="InterPro" id="IPR017853">
    <property type="entry name" value="GH"/>
</dbReference>
<dbReference type="eggNOG" id="COG1472">
    <property type="taxonomic scope" value="Bacteria"/>
</dbReference>
<evidence type="ECO:0000313" key="6">
    <source>
        <dbReference type="EMBL" id="EPD27296.1"/>
    </source>
</evidence>
<organism evidence="6 7">
    <name type="scientific">Actinotignum schaalii FB123-CNA-2</name>
    <dbReference type="NCBI Taxonomy" id="883067"/>
    <lineage>
        <taxon>Bacteria</taxon>
        <taxon>Bacillati</taxon>
        <taxon>Actinomycetota</taxon>
        <taxon>Actinomycetes</taxon>
        <taxon>Actinomycetales</taxon>
        <taxon>Actinomycetaceae</taxon>
        <taxon>Actinotignum</taxon>
    </lineage>
</organism>
<dbReference type="Gene3D" id="3.40.50.1700">
    <property type="entry name" value="Glycoside hydrolase family 3 C-terminal domain"/>
    <property type="match status" value="1"/>
</dbReference>
<reference evidence="6 7" key="1">
    <citation type="submission" date="2013-05" db="EMBL/GenBank/DDBJ databases">
        <title>The Genome Sequence of Actinobaculum schaalii FB123-CNA2.</title>
        <authorList>
            <consortium name="The Broad Institute Genomics Platform"/>
            <person name="Earl A."/>
            <person name="Ward D."/>
            <person name="Feldgarden M."/>
            <person name="Gevers D."/>
            <person name="Saerens B."/>
            <person name="Vaneechoutte M."/>
            <person name="Walker B."/>
            <person name="Young S."/>
            <person name="Zeng Q."/>
            <person name="Gargeya S."/>
            <person name="Fitzgerald M."/>
            <person name="Haas B."/>
            <person name="Abouelleil A."/>
            <person name="Allen A.W."/>
            <person name="Alvarado L."/>
            <person name="Arachchi H.M."/>
            <person name="Berlin A.M."/>
            <person name="Chapman S.B."/>
            <person name="Gainer-Dewar J."/>
            <person name="Goldberg J."/>
            <person name="Griggs A."/>
            <person name="Gujja S."/>
            <person name="Hansen M."/>
            <person name="Howarth C."/>
            <person name="Imamovic A."/>
            <person name="Ireland A."/>
            <person name="Larimer J."/>
            <person name="McCowan C."/>
            <person name="Murphy C."/>
            <person name="Pearson M."/>
            <person name="Poon T.W."/>
            <person name="Priest M."/>
            <person name="Roberts A."/>
            <person name="Saif S."/>
            <person name="Shea T."/>
            <person name="Sisk P."/>
            <person name="Sykes S."/>
            <person name="Wortman J."/>
            <person name="Nusbaum C."/>
            <person name="Birren B."/>
        </authorList>
    </citation>
    <scope>NUCLEOTIDE SEQUENCE [LARGE SCALE GENOMIC DNA]</scope>
    <source>
        <strain evidence="6 7">FB123-CNA-2</strain>
    </source>
</reference>
<dbReference type="Gene3D" id="3.20.20.300">
    <property type="entry name" value="Glycoside hydrolase, family 3, N-terminal domain"/>
    <property type="match status" value="1"/>
</dbReference>
<gene>
    <name evidence="6" type="ORF">HMPREF9237_00654</name>
</gene>
<evidence type="ECO:0008006" key="8">
    <source>
        <dbReference type="Google" id="ProtNLM"/>
    </source>
</evidence>
<dbReference type="Pfam" id="PF01915">
    <property type="entry name" value="Glyco_hydro_3_C"/>
    <property type="match status" value="1"/>
</dbReference>
<evidence type="ECO:0000259" key="5">
    <source>
        <dbReference type="Pfam" id="PF14310"/>
    </source>
</evidence>
<protein>
    <recommendedName>
        <fullName evidence="8">Fibronectin type III-like domain-containing protein</fullName>
    </recommendedName>
</protein>
<dbReference type="RefSeq" id="WP_016442288.1">
    <property type="nucleotide sequence ID" value="NZ_KE150262.1"/>
</dbReference>
<comment type="similarity">
    <text evidence="1">Belongs to the glycosyl hydrolase 3 family.</text>
</comment>
<feature type="domain" description="Fibronectin type III-like" evidence="5">
    <location>
        <begin position="647"/>
        <end position="694"/>
    </location>
</feature>
<dbReference type="InterPro" id="IPR013783">
    <property type="entry name" value="Ig-like_fold"/>
</dbReference>
<keyword evidence="7" id="KW-1185">Reference proteome</keyword>
<dbReference type="AlphaFoldDB" id="S2VKH3"/>
<evidence type="ECO:0000256" key="1">
    <source>
        <dbReference type="ARBA" id="ARBA00005336"/>
    </source>
</evidence>
<dbReference type="InterPro" id="IPR001764">
    <property type="entry name" value="Glyco_hydro_3_N"/>
</dbReference>
<dbReference type="InterPro" id="IPR036881">
    <property type="entry name" value="Glyco_hydro_3_C_sf"/>
</dbReference>
<dbReference type="EMBL" id="AGWM01000007">
    <property type="protein sequence ID" value="EPD27296.1"/>
    <property type="molecule type" value="Genomic_DNA"/>
</dbReference>
<dbReference type="OrthoDB" id="3187421at2"/>
<name>S2VKH3_9ACTO</name>
<dbReference type="HOGENOM" id="CLU_004542_4_1_11"/>
<feature type="domain" description="Glycoside hydrolase family 3 C-terminal" evidence="4">
    <location>
        <begin position="341"/>
        <end position="612"/>
    </location>
</feature>
<dbReference type="SUPFAM" id="SSF52279">
    <property type="entry name" value="Beta-D-glucan exohydrolase, C-terminal domain"/>
    <property type="match status" value="1"/>
</dbReference>
<dbReference type="Pfam" id="PF00933">
    <property type="entry name" value="Glyco_hydro_3"/>
    <property type="match status" value="1"/>
</dbReference>
<dbReference type="InterPro" id="IPR036962">
    <property type="entry name" value="Glyco_hydro_3_N_sf"/>
</dbReference>
<dbReference type="PRINTS" id="PR00133">
    <property type="entry name" value="GLHYDRLASE3"/>
</dbReference>
<evidence type="ECO:0000259" key="4">
    <source>
        <dbReference type="Pfam" id="PF01915"/>
    </source>
</evidence>
<feature type="domain" description="Glycoside hydrolase family 3 N-terminal" evidence="3">
    <location>
        <begin position="80"/>
        <end position="306"/>
    </location>
</feature>
<evidence type="ECO:0000313" key="7">
    <source>
        <dbReference type="Proteomes" id="UP000014393"/>
    </source>
</evidence>
<evidence type="ECO:0000256" key="2">
    <source>
        <dbReference type="ARBA" id="ARBA00022801"/>
    </source>
</evidence>
<dbReference type="Pfam" id="PF14310">
    <property type="entry name" value="Fn3-like"/>
    <property type="match status" value="1"/>
</dbReference>
<comment type="caution">
    <text evidence="6">The sequence shown here is derived from an EMBL/GenBank/DDBJ whole genome shotgun (WGS) entry which is preliminary data.</text>
</comment>
<accession>S2VKH3</accession>
<dbReference type="InterPro" id="IPR050288">
    <property type="entry name" value="Cellulose_deg_GH3"/>
</dbReference>
<sequence length="727" mass="78363">MKAKQFSDYVSDVKNGGSANAVAHDIYDALTEDERIALLQGSVPFWRGIDAMMGPDVGYNAQPFVMGAVERIGFPGIRFIDGPRGCAVGTATAFPVSMARGATWDTNLEERVGEAIGEEVRANSGNFFGGVCVNLPRNPAWGRAQETYSEEPVILGNMGSAFAKGIQKNAMACVKHYALNSMENARFSVDVTCSDKDLHKHYLPHFRKIIKSGVASVMSCYNSVNGEWGGQNRKMLTEILRDIWGFEGFVITDFVWGMRDPAKALEAGLDIEAPFAQQRKDGMLERIANGETSWEAVKRAGIRIIRTVLKHYAKLGEVPSKEVIASPEHAKLAFDAAVQSMTLLKNDSIDGVRLLPVSRDFSGTILVVGRLADLANTGDNGSSKVDAPYVVTPYEGIKRSFPAANVVLADVDSDEFDSQVRAADLVIAVVGYTALEEGEFVDGTVMQRDDLLKLYPKPVTEEEKRIAEAFAKSGAEGQSVVGGATAGGDRVSLALPEGDTDLIRRVVDLNEKVVVSVVTAGAVIMTDWIDSVPAVMLAWYSGQEGGNALGAVLSGERAPGGRLPYVMPKKQEHTAPLDINATAITYDDKFGSRLLDEIGEEPLFPLGWGLTYTTFSLSDFELVSASETTGKVRVTIGNDGYRLAHGVVQIYGSVSGGVRELLGFTSVLLAPGESVTTTIDIDLWPLCEWNEQSAEFDPLPTGVVLEAAQYRGAPDALALSVEIPERN</sequence>
<dbReference type="SUPFAM" id="SSF51445">
    <property type="entry name" value="(Trans)glycosidases"/>
    <property type="match status" value="1"/>
</dbReference>
<dbReference type="InterPro" id="IPR026891">
    <property type="entry name" value="Fn3-like"/>
</dbReference>